<organism evidence="1 2">
    <name type="scientific">Caerostris extrusa</name>
    <name type="common">Bark spider</name>
    <name type="synonym">Caerostris bankana</name>
    <dbReference type="NCBI Taxonomy" id="172846"/>
    <lineage>
        <taxon>Eukaryota</taxon>
        <taxon>Metazoa</taxon>
        <taxon>Ecdysozoa</taxon>
        <taxon>Arthropoda</taxon>
        <taxon>Chelicerata</taxon>
        <taxon>Arachnida</taxon>
        <taxon>Araneae</taxon>
        <taxon>Araneomorphae</taxon>
        <taxon>Entelegynae</taxon>
        <taxon>Araneoidea</taxon>
        <taxon>Araneidae</taxon>
        <taxon>Caerostris</taxon>
    </lineage>
</organism>
<comment type="caution">
    <text evidence="1">The sequence shown here is derived from an EMBL/GenBank/DDBJ whole genome shotgun (WGS) entry which is preliminary data.</text>
</comment>
<evidence type="ECO:0000313" key="1">
    <source>
        <dbReference type="EMBL" id="GIY93533.1"/>
    </source>
</evidence>
<name>A0AAV4XGI9_CAEEX</name>
<accession>A0AAV4XGI9</accession>
<sequence>MRAFDASYLAGGMDAYALRDNGSAPSSPATTNDIQEEDQGAINDLKNCSSWFFQDLLRCVAGCLLCLFEIPGNCCW</sequence>
<reference evidence="1 2" key="1">
    <citation type="submission" date="2021-06" db="EMBL/GenBank/DDBJ databases">
        <title>Caerostris extrusa draft genome.</title>
        <authorList>
            <person name="Kono N."/>
            <person name="Arakawa K."/>
        </authorList>
    </citation>
    <scope>NUCLEOTIDE SEQUENCE [LARGE SCALE GENOMIC DNA]</scope>
</reference>
<dbReference type="EMBL" id="BPLR01000276">
    <property type="protein sequence ID" value="GIY93533.1"/>
    <property type="molecule type" value="Genomic_DNA"/>
</dbReference>
<dbReference type="AlphaFoldDB" id="A0AAV4XGI9"/>
<dbReference type="Proteomes" id="UP001054945">
    <property type="component" value="Unassembled WGS sequence"/>
</dbReference>
<gene>
    <name evidence="1" type="ORF">CEXT_675181</name>
</gene>
<proteinExistence type="predicted"/>
<protein>
    <submittedName>
        <fullName evidence="1">Uncharacterized protein</fullName>
    </submittedName>
</protein>
<keyword evidence="2" id="KW-1185">Reference proteome</keyword>
<evidence type="ECO:0000313" key="2">
    <source>
        <dbReference type="Proteomes" id="UP001054945"/>
    </source>
</evidence>